<dbReference type="AlphaFoldDB" id="A0A7X0Y433"/>
<evidence type="ECO:0000313" key="1">
    <source>
        <dbReference type="EMBL" id="MBC1936635.1"/>
    </source>
</evidence>
<comment type="caution">
    <text evidence="1">The sequence shown here is derived from an EMBL/GenBank/DDBJ whole genome shotgun (WGS) entry which is preliminary data.</text>
</comment>
<name>A0A7X0Y433_9LIST</name>
<evidence type="ECO:0000313" key="2">
    <source>
        <dbReference type="Proteomes" id="UP000535908"/>
    </source>
</evidence>
<dbReference type="EMBL" id="JAARWN010000008">
    <property type="protein sequence ID" value="MBC1936635.1"/>
    <property type="molecule type" value="Genomic_DNA"/>
</dbReference>
<proteinExistence type="predicted"/>
<protein>
    <submittedName>
        <fullName evidence="1">Uncharacterized protein</fullName>
    </submittedName>
</protein>
<gene>
    <name evidence="1" type="ORF">HCA69_09675</name>
</gene>
<sequence length="370" mass="42505">MSFFKKIFGGVNSTNTRKLYGTVEDWQSANKTELKKIENNITEGVANGNVPATMLGRFLVVNGEVEKGEALLSQAITDNVENASKDYSDTMAFYYIRNGKYNHSAKNDKWFEKWIRASEECVKEGQENAESRMADIYNTCYSINDPEFENIVGRIIELYEVAVAKHQSMGALNYGRFIKGTLSCDEYKQMNTPSYRTLNDAEPYLIQAMQDEKGTQFEHSAYNALISFYSELVSKNLFESLDVYFKGGELKTLRNQSTQIYNKGIKHFRRKNSDVLTDGFQDSLDNYMAHLELVILADKLRENKDFKDVADNFVWQVSKKHFPNAVITIPKDECLNTLISYFTENKQALTKDGDFSQAFYDFVDRRLARV</sequence>
<accession>A0A7X0Y433</accession>
<dbReference type="RefSeq" id="WP_185526180.1">
    <property type="nucleotide sequence ID" value="NZ_JAARWN010000008.1"/>
</dbReference>
<organism evidence="1 2">
    <name type="scientific">Listeria grandensis</name>
    <dbReference type="NCBI Taxonomy" id="1494963"/>
    <lineage>
        <taxon>Bacteria</taxon>
        <taxon>Bacillati</taxon>
        <taxon>Bacillota</taxon>
        <taxon>Bacilli</taxon>
        <taxon>Bacillales</taxon>
        <taxon>Listeriaceae</taxon>
        <taxon>Listeria</taxon>
    </lineage>
</organism>
<reference evidence="1 2" key="1">
    <citation type="submission" date="2020-03" db="EMBL/GenBank/DDBJ databases">
        <title>Soil Listeria distribution.</title>
        <authorList>
            <person name="Liao J."/>
            <person name="Wiedmann M."/>
        </authorList>
    </citation>
    <scope>NUCLEOTIDE SEQUENCE [LARGE SCALE GENOMIC DNA]</scope>
    <source>
        <strain evidence="1 2">FSL L7-0741</strain>
    </source>
</reference>
<dbReference type="Proteomes" id="UP000535908">
    <property type="component" value="Unassembled WGS sequence"/>
</dbReference>